<feature type="compositionally biased region" description="Polar residues" evidence="1">
    <location>
        <begin position="1"/>
        <end position="11"/>
    </location>
</feature>
<evidence type="ECO:0000313" key="4">
    <source>
        <dbReference type="Proteomes" id="UP001222770"/>
    </source>
</evidence>
<feature type="transmembrane region" description="Helical" evidence="2">
    <location>
        <begin position="142"/>
        <end position="162"/>
    </location>
</feature>
<comment type="caution">
    <text evidence="3">The sequence shown here is derived from an EMBL/GenBank/DDBJ whole genome shotgun (WGS) entry which is preliminary data.</text>
</comment>
<organism evidence="3 4">
    <name type="scientific">Novosphingobium cyanobacteriorum</name>
    <dbReference type="NCBI Taxonomy" id="3024215"/>
    <lineage>
        <taxon>Bacteria</taxon>
        <taxon>Pseudomonadati</taxon>
        <taxon>Pseudomonadota</taxon>
        <taxon>Alphaproteobacteria</taxon>
        <taxon>Sphingomonadales</taxon>
        <taxon>Sphingomonadaceae</taxon>
        <taxon>Novosphingobium</taxon>
    </lineage>
</organism>
<keyword evidence="2" id="KW-0472">Membrane</keyword>
<evidence type="ECO:0000256" key="1">
    <source>
        <dbReference type="SAM" id="MobiDB-lite"/>
    </source>
</evidence>
<keyword evidence="2" id="KW-1133">Transmembrane helix</keyword>
<reference evidence="3 4" key="1">
    <citation type="submission" date="2023-03" db="EMBL/GenBank/DDBJ databases">
        <title>Novosphingobium cyanobacteriorum sp. nov., isolated from a eutrophic reservoir during the Microcystis bloom period.</title>
        <authorList>
            <person name="Kang M."/>
            <person name="Le V."/>
            <person name="Ko S.-R."/>
            <person name="Lee S.-A."/>
            <person name="Ahn C.-Y."/>
        </authorList>
    </citation>
    <scope>NUCLEOTIDE SEQUENCE [LARGE SCALE GENOMIC DNA]</scope>
    <source>
        <strain evidence="3 4">HBC54</strain>
    </source>
</reference>
<feature type="region of interest" description="Disordered" evidence="1">
    <location>
        <begin position="1"/>
        <end position="32"/>
    </location>
</feature>
<protein>
    <submittedName>
        <fullName evidence="3">Helix-turn-helix domain-containing protein</fullName>
    </submittedName>
</protein>
<dbReference type="EMBL" id="JAROCY010000009">
    <property type="protein sequence ID" value="MDF8333760.1"/>
    <property type="molecule type" value="Genomic_DNA"/>
</dbReference>
<accession>A0ABT6CIL2</accession>
<keyword evidence="4" id="KW-1185">Reference proteome</keyword>
<evidence type="ECO:0000256" key="2">
    <source>
        <dbReference type="SAM" id="Phobius"/>
    </source>
</evidence>
<name>A0ABT6CIL2_9SPHN</name>
<evidence type="ECO:0000313" key="3">
    <source>
        <dbReference type="EMBL" id="MDF8333760.1"/>
    </source>
</evidence>
<proteinExistence type="predicted"/>
<sequence>MSHPPTGTSAGQGEVSAAMRAAASEVRPRLGTGRSDRLPALFDFLLERTLAGAPPNEQQIADEVFSNGRTGLDRRDANVRVYIHRLRRLLNDMPAMADGTRLDLPVGSYMLRLVEPSGENVLDATPDVLASPAPRPFGRSSAGFVLALVAAILLAIGGWFAFRPATGAGLAKAMPWAALVGSDRPITLVMGDYYLFTSISGQGAGAARPIQVWDRTVPTREDLIIYQMLNPDKAAQVADHNQQYVTSGTIAATFAIRNALRRDAAFRKRSIRLVSASQLSPELLKSTDVVYVGQMSGLGAILRDPFVQASPFRLDDSLVGMTDMASGKQYHSDGVELRDEKMPRRDYGYIARIPGPAGNSLLVIASLRDPGLREMADLVVDTVRLGTLRDTVARAPQGFEALYQVRTLGSANLGATPVLQRPVRTQGIWDRSASTPEYRPIATSTAGQR</sequence>
<gene>
    <name evidence="3" type="ORF">POM99_11155</name>
</gene>
<keyword evidence="2" id="KW-0812">Transmembrane</keyword>
<dbReference type="Proteomes" id="UP001222770">
    <property type="component" value="Unassembled WGS sequence"/>
</dbReference>
<dbReference type="RefSeq" id="WP_277277769.1">
    <property type="nucleotide sequence ID" value="NZ_JAROCY010000009.1"/>
</dbReference>